<dbReference type="EMBL" id="CP002326">
    <property type="protein sequence ID" value="ADQ39670.1"/>
    <property type="molecule type" value="Genomic_DNA"/>
</dbReference>
<dbReference type="Gene3D" id="1.10.860.10">
    <property type="entry name" value="DNAb Helicase, Chain A"/>
    <property type="match status" value="1"/>
</dbReference>
<keyword evidence="5" id="KW-1185">Reference proteome</keyword>
<dbReference type="HOGENOM" id="CLU_089235_0_0_9"/>
<dbReference type="AlphaFoldDB" id="E4S5Z7"/>
<dbReference type="Proteomes" id="UP000009256">
    <property type="component" value="Chromosome"/>
</dbReference>
<dbReference type="GO" id="GO:0003677">
    <property type="term" value="F:DNA binding"/>
    <property type="evidence" value="ECO:0007669"/>
    <property type="project" value="UniProtKB-KW"/>
</dbReference>
<dbReference type="SUPFAM" id="SSF48024">
    <property type="entry name" value="N-terminal domain of DnaB helicase"/>
    <property type="match status" value="1"/>
</dbReference>
<keyword evidence="4" id="KW-0347">Helicase</keyword>
<dbReference type="eggNOG" id="COG0305">
    <property type="taxonomic scope" value="Bacteria"/>
</dbReference>
<keyword evidence="4" id="KW-0378">Hydrolase</keyword>
<dbReference type="RefSeq" id="WP_013431521.1">
    <property type="nucleotide sequence ID" value="NC_014721.1"/>
</dbReference>
<dbReference type="Pfam" id="PF13481">
    <property type="entry name" value="AAA_25"/>
    <property type="match status" value="1"/>
</dbReference>
<dbReference type="SUPFAM" id="SSF52540">
    <property type="entry name" value="P-loop containing nucleoside triphosphate hydrolases"/>
    <property type="match status" value="1"/>
</dbReference>
<dbReference type="STRING" id="632335.Calkr_0093"/>
<evidence type="ECO:0000259" key="3">
    <source>
        <dbReference type="Pfam" id="PF00772"/>
    </source>
</evidence>
<keyword evidence="1" id="KW-0235">DNA replication</keyword>
<organism evidence="4 5">
    <name type="scientific">Caldicellulosiruptor acetigenus (strain ATCC 700853 / DSM 12137 / I77R1B)</name>
    <name type="common">Caldicellulosiruptor kristjanssonii</name>
    <dbReference type="NCBI Taxonomy" id="632335"/>
    <lineage>
        <taxon>Bacteria</taxon>
        <taxon>Bacillati</taxon>
        <taxon>Bacillota</taxon>
        <taxon>Bacillota incertae sedis</taxon>
        <taxon>Caldicellulosiruptorales</taxon>
        <taxon>Caldicellulosiruptoraceae</taxon>
        <taxon>Caldicellulosiruptor</taxon>
    </lineage>
</organism>
<keyword evidence="4" id="KW-0547">Nucleotide-binding</keyword>
<feature type="domain" description="DNA helicase DnaB-like N-terminal" evidence="3">
    <location>
        <begin position="10"/>
        <end position="108"/>
    </location>
</feature>
<sequence length="272" mass="29968">MEKLQGNLVSQEAEEAVIGAMLLSHEVISDVVEILTVEDFATPQLKEIFVAIINLFEENKPVDIITVSEKLREKGILDAVGGSEYLTNLIINTPTTANATYYAKIVKEKSISRKATKKTKELLAAFEKGELQKAQQLLTELNNINTLEAFKKEKDIELITAADLINSNLPITEYLIDGLLPKEGVTLIQGDEKIGKSWLALNLALSLSTGYPFLGHKPTKTYNILYLALEDQKAGSESFSLSHTTIISGWTTFVEHFNSCPSFTNTTSTGPM</sequence>
<dbReference type="InterPro" id="IPR027417">
    <property type="entry name" value="P-loop_NTPase"/>
</dbReference>
<dbReference type="PANTHER" id="PTHR30153">
    <property type="entry name" value="REPLICATIVE DNA HELICASE DNAB"/>
    <property type="match status" value="1"/>
</dbReference>
<protein>
    <submittedName>
        <fullName evidence="4">DnaB domain protein helicase domain protein</fullName>
    </submittedName>
</protein>
<accession>E4S5Z7</accession>
<gene>
    <name evidence="4" type="ordered locus">Calkr_0093</name>
</gene>
<dbReference type="PANTHER" id="PTHR30153:SF2">
    <property type="entry name" value="REPLICATIVE DNA HELICASE"/>
    <property type="match status" value="1"/>
</dbReference>
<dbReference type="InterPro" id="IPR016136">
    <property type="entry name" value="DNA_helicase_N/primase_C"/>
</dbReference>
<evidence type="ECO:0000256" key="2">
    <source>
        <dbReference type="ARBA" id="ARBA00023125"/>
    </source>
</evidence>
<keyword evidence="2" id="KW-0238">DNA-binding</keyword>
<keyword evidence="4" id="KW-0067">ATP-binding</keyword>
<dbReference type="GO" id="GO:0005524">
    <property type="term" value="F:ATP binding"/>
    <property type="evidence" value="ECO:0007669"/>
    <property type="project" value="InterPro"/>
</dbReference>
<proteinExistence type="predicted"/>
<dbReference type="KEGG" id="cki:Calkr_0093"/>
<dbReference type="GO" id="GO:0003678">
    <property type="term" value="F:DNA helicase activity"/>
    <property type="evidence" value="ECO:0007669"/>
    <property type="project" value="InterPro"/>
</dbReference>
<evidence type="ECO:0000313" key="5">
    <source>
        <dbReference type="Proteomes" id="UP000009256"/>
    </source>
</evidence>
<dbReference type="Pfam" id="PF00772">
    <property type="entry name" value="DnaB"/>
    <property type="match status" value="1"/>
</dbReference>
<reference key="1">
    <citation type="submission" date="2010-11" db="EMBL/GenBank/DDBJ databases">
        <title>Complete sequence of chromosome of Caldicellulosiruptor kristjanssonii 177R1B.</title>
        <authorList>
            <consortium name="US DOE Joint Genome Institute"/>
            <person name="Lucas S."/>
            <person name="Copeland A."/>
            <person name="Lapidus A."/>
            <person name="Cheng J.-F."/>
            <person name="Bruce D."/>
            <person name="Goodwin L."/>
            <person name="Pitluck S."/>
            <person name="Davenport K."/>
            <person name="Detter J.C."/>
            <person name="Han C."/>
            <person name="Tapia R."/>
            <person name="Land M."/>
            <person name="Hauser L."/>
            <person name="Jeffries C."/>
            <person name="Kyrpides N."/>
            <person name="Ivanova N."/>
            <person name="Mikhailova N."/>
            <person name="Blumer-Schuette S.E."/>
            <person name="Kelly R.M."/>
            <person name="Woyke T."/>
        </authorList>
    </citation>
    <scope>NUCLEOTIDE SEQUENCE</scope>
    <source>
        <strain>177R1B</strain>
    </source>
</reference>
<evidence type="ECO:0000313" key="4">
    <source>
        <dbReference type="EMBL" id="ADQ39670.1"/>
    </source>
</evidence>
<reference evidence="4 5" key="2">
    <citation type="journal article" date="2011" name="J. Bacteriol.">
        <title>Complete genome sequences for the anaerobic, extremely thermophilic plant biomass-degrading bacteria Caldicellulosiruptor hydrothermalis, Caldicellulosiruptor kristjanssonii, Caldicellulosiruptor kronotskyensis, Caldicellulosiruptor owensenis, and Caldicellulosiruptor lactoaceticus.</title>
        <authorList>
            <person name="Blumer-Schuette S.E."/>
            <person name="Ozdemir I."/>
            <person name="Mistry D."/>
            <person name="Lucas S."/>
            <person name="Lapidus A."/>
            <person name="Cheng J.F."/>
            <person name="Goodwin L.A."/>
            <person name="Pitluck S."/>
            <person name="Land M.L."/>
            <person name="Hauser L.J."/>
            <person name="Woyke T."/>
            <person name="Mikhailova N."/>
            <person name="Pati A."/>
            <person name="Kyrpides N.C."/>
            <person name="Ivanova N."/>
            <person name="Detter J.C."/>
            <person name="Walston-Davenport K."/>
            <person name="Han S."/>
            <person name="Adams M.W."/>
            <person name="Kelly R.M."/>
        </authorList>
    </citation>
    <scope>NUCLEOTIDE SEQUENCE [LARGE SCALE GENOMIC DNA]</scope>
    <source>
        <strain evidence="5">ATCC 700853 / DSM 12137 / I77R1B</strain>
    </source>
</reference>
<dbReference type="InterPro" id="IPR036185">
    <property type="entry name" value="DNA_heli_DnaB-like_N_sf"/>
</dbReference>
<dbReference type="GO" id="GO:0006260">
    <property type="term" value="P:DNA replication"/>
    <property type="evidence" value="ECO:0007669"/>
    <property type="project" value="UniProtKB-KW"/>
</dbReference>
<dbReference type="OrthoDB" id="9773982at2"/>
<name>E4S5Z7_CALA7</name>
<dbReference type="Gene3D" id="3.40.50.300">
    <property type="entry name" value="P-loop containing nucleotide triphosphate hydrolases"/>
    <property type="match status" value="1"/>
</dbReference>
<evidence type="ECO:0000256" key="1">
    <source>
        <dbReference type="ARBA" id="ARBA00022705"/>
    </source>
</evidence>
<dbReference type="GO" id="GO:0005829">
    <property type="term" value="C:cytosol"/>
    <property type="evidence" value="ECO:0007669"/>
    <property type="project" value="TreeGrafter"/>
</dbReference>
<dbReference type="InterPro" id="IPR007693">
    <property type="entry name" value="DNA_helicase_DnaB-like_N"/>
</dbReference>